<organism evidence="1 2">
    <name type="scientific">Trichonephila clavipes</name>
    <name type="common">Golden silk orbweaver</name>
    <name type="synonym">Nephila clavipes</name>
    <dbReference type="NCBI Taxonomy" id="2585209"/>
    <lineage>
        <taxon>Eukaryota</taxon>
        <taxon>Metazoa</taxon>
        <taxon>Ecdysozoa</taxon>
        <taxon>Arthropoda</taxon>
        <taxon>Chelicerata</taxon>
        <taxon>Arachnida</taxon>
        <taxon>Araneae</taxon>
        <taxon>Araneomorphae</taxon>
        <taxon>Entelegynae</taxon>
        <taxon>Araneoidea</taxon>
        <taxon>Nephilidae</taxon>
        <taxon>Trichonephila</taxon>
    </lineage>
</organism>
<sequence length="95" mass="11331">MTKYRQCIREGSGSEIRYHPTPRYLVQDQQKRDSSVNTISFLSVVPVSRSSHHWWCKRLWLPVKDKRSNGRLADIPLCCKWRRMVRVNIDRCVTN</sequence>
<comment type="caution">
    <text evidence="1">The sequence shown here is derived from an EMBL/GenBank/DDBJ whole genome shotgun (WGS) entry which is preliminary data.</text>
</comment>
<keyword evidence="2" id="KW-1185">Reference proteome</keyword>
<reference evidence="1" key="1">
    <citation type="submission" date="2020-08" db="EMBL/GenBank/DDBJ databases">
        <title>Multicomponent nature underlies the extraordinary mechanical properties of spider dragline silk.</title>
        <authorList>
            <person name="Kono N."/>
            <person name="Nakamura H."/>
            <person name="Mori M."/>
            <person name="Yoshida Y."/>
            <person name="Ohtoshi R."/>
            <person name="Malay A.D."/>
            <person name="Moran D.A.P."/>
            <person name="Tomita M."/>
            <person name="Numata K."/>
            <person name="Arakawa K."/>
        </authorList>
    </citation>
    <scope>NUCLEOTIDE SEQUENCE</scope>
</reference>
<evidence type="ECO:0000313" key="2">
    <source>
        <dbReference type="Proteomes" id="UP000887159"/>
    </source>
</evidence>
<dbReference type="EMBL" id="BMAU01021407">
    <property type="protein sequence ID" value="GFY33015.1"/>
    <property type="molecule type" value="Genomic_DNA"/>
</dbReference>
<proteinExistence type="predicted"/>
<name>A0A8X7BJ01_TRICX</name>
<evidence type="ECO:0000313" key="1">
    <source>
        <dbReference type="EMBL" id="GFY33015.1"/>
    </source>
</evidence>
<dbReference type="AlphaFoldDB" id="A0A8X7BJ01"/>
<gene>
    <name evidence="1" type="ORF">TNCV_2229661</name>
</gene>
<accession>A0A8X7BJ01</accession>
<protein>
    <submittedName>
        <fullName evidence="1">Uncharacterized protein</fullName>
    </submittedName>
</protein>
<dbReference type="Proteomes" id="UP000887159">
    <property type="component" value="Unassembled WGS sequence"/>
</dbReference>